<sequence length="74" mass="8634">MYLFIIILHAALKARHNVVSDFQKRKRDPQQTGIYRLIAVAVPQHHRAGRRTYKAVVQMALDHFEIINVVNNIE</sequence>
<gene>
    <name evidence="1" type="ORF">GMD92_17550</name>
</gene>
<reference evidence="1 2" key="1">
    <citation type="journal article" date="2019" name="Nat. Med.">
        <title>A library of human gut bacterial isolates paired with longitudinal multiomics data enables mechanistic microbiome research.</title>
        <authorList>
            <person name="Poyet M."/>
            <person name="Groussin M."/>
            <person name="Gibbons S.M."/>
            <person name="Avila-Pacheco J."/>
            <person name="Jiang X."/>
            <person name="Kearney S.M."/>
            <person name="Perrotta A.R."/>
            <person name="Berdy B."/>
            <person name="Zhao S."/>
            <person name="Lieberman T.D."/>
            <person name="Swanson P.K."/>
            <person name="Smith M."/>
            <person name="Roesemann S."/>
            <person name="Alexander J.E."/>
            <person name="Rich S.A."/>
            <person name="Livny J."/>
            <person name="Vlamakis H."/>
            <person name="Clish C."/>
            <person name="Bullock K."/>
            <person name="Deik A."/>
            <person name="Scott J."/>
            <person name="Pierce K.A."/>
            <person name="Xavier R.J."/>
            <person name="Alm E.J."/>
        </authorList>
    </citation>
    <scope>NUCLEOTIDE SEQUENCE [LARGE SCALE GENOMIC DNA]</scope>
    <source>
        <strain evidence="1 2">BIOML-A16</strain>
    </source>
</reference>
<proteinExistence type="predicted"/>
<comment type="caution">
    <text evidence="1">The sequence shown here is derived from an EMBL/GenBank/DDBJ whole genome shotgun (WGS) entry which is preliminary data.</text>
</comment>
<evidence type="ECO:0000313" key="1">
    <source>
        <dbReference type="EMBL" id="MTU70819.1"/>
    </source>
</evidence>
<protein>
    <submittedName>
        <fullName evidence="1">Uncharacterized protein</fullName>
    </submittedName>
</protein>
<dbReference type="AlphaFoldDB" id="A0AA44APB0"/>
<dbReference type="Proteomes" id="UP000448908">
    <property type="component" value="Unassembled WGS sequence"/>
</dbReference>
<name>A0AA44APB0_9BACT</name>
<dbReference type="RefSeq" id="WP_155150451.1">
    <property type="nucleotide sequence ID" value="NZ_WNCU01000036.1"/>
</dbReference>
<evidence type="ECO:0000313" key="2">
    <source>
        <dbReference type="Proteomes" id="UP000448908"/>
    </source>
</evidence>
<accession>A0AA44APB0</accession>
<organism evidence="1 2">
    <name type="scientific">Parabacteroides merdae</name>
    <dbReference type="NCBI Taxonomy" id="46503"/>
    <lineage>
        <taxon>Bacteria</taxon>
        <taxon>Pseudomonadati</taxon>
        <taxon>Bacteroidota</taxon>
        <taxon>Bacteroidia</taxon>
        <taxon>Bacteroidales</taxon>
        <taxon>Tannerellaceae</taxon>
        <taxon>Parabacteroides</taxon>
    </lineage>
</organism>
<dbReference type="EMBL" id="WNDA01000035">
    <property type="protein sequence ID" value="MTU70819.1"/>
    <property type="molecule type" value="Genomic_DNA"/>
</dbReference>